<dbReference type="SUPFAM" id="SSF52540">
    <property type="entry name" value="P-loop containing nucleoside triphosphate hydrolases"/>
    <property type="match status" value="1"/>
</dbReference>
<dbReference type="Gene3D" id="3.40.50.300">
    <property type="entry name" value="P-loop containing nucleotide triphosphate hydrolases"/>
    <property type="match status" value="1"/>
</dbReference>
<accession>A0ABW8YZE4</accession>
<gene>
    <name evidence="2" type="ORF">ABS766_14205</name>
</gene>
<evidence type="ECO:0000313" key="2">
    <source>
        <dbReference type="EMBL" id="MFL9845573.1"/>
    </source>
</evidence>
<name>A0ABW8YZE4_9FLAO</name>
<dbReference type="InterPro" id="IPR002078">
    <property type="entry name" value="Sigma_54_int"/>
</dbReference>
<organism evidence="2 3">
    <name type="scientific">Flavobacterium rhizosphaerae</name>
    <dbReference type="NCBI Taxonomy" id="3163298"/>
    <lineage>
        <taxon>Bacteria</taxon>
        <taxon>Pseudomonadati</taxon>
        <taxon>Bacteroidota</taxon>
        <taxon>Flavobacteriia</taxon>
        <taxon>Flavobacteriales</taxon>
        <taxon>Flavobacteriaceae</taxon>
        <taxon>Flavobacterium</taxon>
    </lineage>
</organism>
<dbReference type="EMBL" id="JBELPZ010000018">
    <property type="protein sequence ID" value="MFL9845573.1"/>
    <property type="molecule type" value="Genomic_DNA"/>
</dbReference>
<comment type="caution">
    <text evidence="2">The sequence shown here is derived from an EMBL/GenBank/DDBJ whole genome shotgun (WGS) entry which is preliminary data.</text>
</comment>
<dbReference type="RefSeq" id="WP_408085855.1">
    <property type="nucleotide sequence ID" value="NZ_JBELPZ010000018.1"/>
</dbReference>
<dbReference type="PANTHER" id="PTHR30267:SF2">
    <property type="entry name" value="PROTEIN PRKA"/>
    <property type="match status" value="1"/>
</dbReference>
<feature type="domain" description="Sigma-54 factor interaction" evidence="1">
    <location>
        <begin position="168"/>
        <end position="227"/>
    </location>
</feature>
<proteinExistence type="predicted"/>
<keyword evidence="3" id="KW-1185">Reference proteome</keyword>
<protein>
    <submittedName>
        <fullName evidence="2">Sigma 54-interacting transcriptional regulator</fullName>
    </submittedName>
</protein>
<evidence type="ECO:0000259" key="1">
    <source>
        <dbReference type="Pfam" id="PF00158"/>
    </source>
</evidence>
<reference evidence="2 3" key="1">
    <citation type="submission" date="2024-06" db="EMBL/GenBank/DDBJ databases">
        <authorList>
            <person name="Kaempfer P."/>
            <person name="Viver T."/>
        </authorList>
    </citation>
    <scope>NUCLEOTIDE SEQUENCE [LARGE SCALE GENOMIC DNA]</scope>
    <source>
        <strain evidence="2 3">ST-119</strain>
    </source>
</reference>
<dbReference type="Proteomes" id="UP001629156">
    <property type="component" value="Unassembled WGS sequence"/>
</dbReference>
<dbReference type="PANTHER" id="PTHR30267">
    <property type="entry name" value="PROTEIN KINASE PRKA"/>
    <property type="match status" value="1"/>
</dbReference>
<evidence type="ECO:0000313" key="3">
    <source>
        <dbReference type="Proteomes" id="UP001629156"/>
    </source>
</evidence>
<dbReference type="Pfam" id="PF00158">
    <property type="entry name" value="Sigma54_activat"/>
    <property type="match status" value="1"/>
</dbReference>
<dbReference type="InterPro" id="IPR027417">
    <property type="entry name" value="P-loop_NTPase"/>
</dbReference>
<sequence length="487" mass="55806">MTVENIKTFGELKSSGYQPKKIKDELRDNLRKKIAKKQSAFEGIHGYEHTVIPELERAILSRHNINLLGLRGQAKTRLARLMVNLLDEWIPFVEGSEINDDPFNPMSRYARELLGEKGDETPISWLHRDERFYEKLATPDVTVADLIGDIDPIKAANLKLSYADDRVLHFGMIPRANRSIFVINELPDLQARIQVALFNILQEGDIQIRGFKLRLPLDVQFIFTANPEDYTNRGSIVTPLKDRIGSQIITHYPETIQTARTITEQEARLDSRQSEAVYVPSLAKDLLEQIGFEARESEYIDYKSGVSARMSITAFENLLSTAERRALRAGEEKTSVRLSDFMGIIPAITGKVELVYEGEQEGAAAVAEVLMGSAVKTLFAEYFPKIEKLEKQNQKNEYQEIIDWFFNEGGLEISDDATDSEYRKELDKIIPLKQLIQKYQPDTPKEDLNFMKEFILWGLAEYKKLSKDRFTEGYQFKDPFGSYISRL</sequence>